<comment type="caution">
    <text evidence="1">The sequence shown here is derived from an EMBL/GenBank/DDBJ whole genome shotgun (WGS) entry which is preliminary data.</text>
</comment>
<accession>A0AA38NX68</accession>
<reference evidence="1" key="1">
    <citation type="submission" date="2022-08" db="EMBL/GenBank/DDBJ databases">
        <authorList>
            <consortium name="DOE Joint Genome Institute"/>
            <person name="Min B."/>
            <person name="Riley R."/>
            <person name="Sierra-Patev S."/>
            <person name="Naranjo-Ortiz M."/>
            <person name="Looney B."/>
            <person name="Konkel Z."/>
            <person name="Slot J.C."/>
            <person name="Sakamoto Y."/>
            <person name="Steenwyk J.L."/>
            <person name="Rokas A."/>
            <person name="Carro J."/>
            <person name="Camarero S."/>
            <person name="Ferreira P."/>
            <person name="Molpeceres G."/>
            <person name="Ruiz-Duenas F.J."/>
            <person name="Serrano A."/>
            <person name="Henrissat B."/>
            <person name="Drula E."/>
            <person name="Hughes K.W."/>
            <person name="Mata J.L."/>
            <person name="Ishikawa N.K."/>
            <person name="Vargas-Isla R."/>
            <person name="Ushijima S."/>
            <person name="Smith C.A."/>
            <person name="Ahrendt S."/>
            <person name="Andreopoulos W."/>
            <person name="He G."/>
            <person name="Labutti K."/>
            <person name="Lipzen A."/>
            <person name="Ng V."/>
            <person name="Sandor L."/>
            <person name="Barry K."/>
            <person name="Martinez A.T."/>
            <person name="Xiao Y."/>
            <person name="Gibbons J.G."/>
            <person name="Terashima K."/>
            <person name="Hibbett D.S."/>
            <person name="Grigoriev I.V."/>
        </authorList>
    </citation>
    <scope>NUCLEOTIDE SEQUENCE</scope>
    <source>
        <strain evidence="1">TFB9207</strain>
    </source>
</reference>
<gene>
    <name evidence="1" type="ORF">F5878DRAFT_513096</name>
</gene>
<dbReference type="AlphaFoldDB" id="A0AA38NX68"/>
<evidence type="ECO:0000313" key="2">
    <source>
        <dbReference type="Proteomes" id="UP001163846"/>
    </source>
</evidence>
<sequence>FQSMHQQCSSHVLQLLKPGDRQVPVPIGPGLPRRDRVEIYERYCRVMLILFKPWRTHTDLRLPSQ</sequence>
<dbReference type="EMBL" id="MU807012">
    <property type="protein sequence ID" value="KAJ3832286.1"/>
    <property type="molecule type" value="Genomic_DNA"/>
</dbReference>
<dbReference type="Proteomes" id="UP001163846">
    <property type="component" value="Unassembled WGS sequence"/>
</dbReference>
<feature type="non-terminal residue" evidence="1">
    <location>
        <position position="1"/>
    </location>
</feature>
<name>A0AA38NX68_9AGAR</name>
<organism evidence="1 2">
    <name type="scientific">Lentinula raphanica</name>
    <dbReference type="NCBI Taxonomy" id="153919"/>
    <lineage>
        <taxon>Eukaryota</taxon>
        <taxon>Fungi</taxon>
        <taxon>Dikarya</taxon>
        <taxon>Basidiomycota</taxon>
        <taxon>Agaricomycotina</taxon>
        <taxon>Agaricomycetes</taxon>
        <taxon>Agaricomycetidae</taxon>
        <taxon>Agaricales</taxon>
        <taxon>Marasmiineae</taxon>
        <taxon>Omphalotaceae</taxon>
        <taxon>Lentinula</taxon>
    </lineage>
</organism>
<feature type="non-terminal residue" evidence="1">
    <location>
        <position position="65"/>
    </location>
</feature>
<proteinExistence type="predicted"/>
<keyword evidence="2" id="KW-1185">Reference proteome</keyword>
<protein>
    <submittedName>
        <fullName evidence="1">Uncharacterized protein</fullName>
    </submittedName>
</protein>
<evidence type="ECO:0000313" key="1">
    <source>
        <dbReference type="EMBL" id="KAJ3832286.1"/>
    </source>
</evidence>